<sequence>MKQLQFDFPIGMHLELSGKCNLKCKHCYVNSGAPGTVDISDIDLLDFFESYFNYSFIPQINITGGEAFIRQDLLKDILLLFSKNSPHTHIRLMTNGYFLKEDFFLFLKEIKNKVSFQISLDGANKASHERVRIVDGSWEKALDACLLIKKFNHNLQIATTITKSNFYEIEDMFKLSVILNADSIGIGPAYPLGRGIEDKFNLILSDNEIAEAKEQLYVYKKVYDKYLEVNLTTQLDEHFYNNLSIIKQDWFIIDNMGNVKIDTRLPYIVGNITKHPIDTLWKKVRHSFENNKVNEDIEKAIEQNTLINNMEKIKL</sequence>
<dbReference type="RefSeq" id="WP_012655837.1">
    <property type="nucleotide sequence ID" value="NC_011995.1"/>
</dbReference>
<dbReference type="InterPro" id="IPR058240">
    <property type="entry name" value="rSAM_sf"/>
</dbReference>
<evidence type="ECO:0000256" key="4">
    <source>
        <dbReference type="ARBA" id="ARBA00023014"/>
    </source>
</evidence>
<reference evidence="6 7" key="1">
    <citation type="journal article" date="2009" name="J. Bacteriol.">
        <title>Complete genome sequence of Macrococcus caseolyticus strain JCSCS5402, reflecting the ancestral genome of the human-pathogenic staphylococci.</title>
        <authorList>
            <person name="Baba T."/>
            <person name="Kuwahara-Arai K."/>
            <person name="Uchiyama I."/>
            <person name="Takeuchi F."/>
            <person name="Ito T."/>
            <person name="Hiramatsu K."/>
        </authorList>
    </citation>
    <scope>NUCLEOTIDE SEQUENCE [LARGE SCALE GENOMIC DNA]</scope>
    <source>
        <strain evidence="6 7">JCSC5402</strain>
        <plasmid evidence="6 7">pMCCL1</plasmid>
    </source>
</reference>
<dbReference type="PROSITE" id="PS51918">
    <property type="entry name" value="RADICAL_SAM"/>
    <property type="match status" value="1"/>
</dbReference>
<dbReference type="InterPro" id="IPR013785">
    <property type="entry name" value="Aldolase_TIM"/>
</dbReference>
<accession>B9EC63</accession>
<dbReference type="SFLD" id="SFLDG01067">
    <property type="entry name" value="SPASM/twitch_domain_containing"/>
    <property type="match status" value="1"/>
</dbReference>
<proteinExistence type="predicted"/>
<evidence type="ECO:0000313" key="7">
    <source>
        <dbReference type="Proteomes" id="UP000001383"/>
    </source>
</evidence>
<keyword evidence="6" id="KW-0614">Plasmid</keyword>
<dbReference type="SUPFAM" id="SSF102114">
    <property type="entry name" value="Radical SAM enzymes"/>
    <property type="match status" value="1"/>
</dbReference>
<keyword evidence="4" id="KW-0411">Iron-sulfur</keyword>
<evidence type="ECO:0000256" key="1">
    <source>
        <dbReference type="ARBA" id="ARBA00022691"/>
    </source>
</evidence>
<protein>
    <recommendedName>
        <fullName evidence="5">Radical SAM core domain-containing protein</fullName>
    </recommendedName>
</protein>
<name>B9EC63_MACCJ</name>
<geneLocation type="plasmid" evidence="6 7">
    <name>pMCCL1</name>
</geneLocation>
<feature type="domain" description="Radical SAM core" evidence="5">
    <location>
        <begin position="6"/>
        <end position="225"/>
    </location>
</feature>
<dbReference type="Pfam" id="PF04055">
    <property type="entry name" value="Radical_SAM"/>
    <property type="match status" value="1"/>
</dbReference>
<evidence type="ECO:0000313" key="6">
    <source>
        <dbReference type="EMBL" id="BAH18671.1"/>
    </source>
</evidence>
<dbReference type="eggNOG" id="COG0535">
    <property type="taxonomic scope" value="Bacteria"/>
</dbReference>
<dbReference type="InterPro" id="IPR050377">
    <property type="entry name" value="Radical_SAM_PqqE_MftC-like"/>
</dbReference>
<dbReference type="InterPro" id="IPR007197">
    <property type="entry name" value="rSAM"/>
</dbReference>
<dbReference type="Proteomes" id="UP000001383">
    <property type="component" value="Plasmid pMCCL1"/>
</dbReference>
<dbReference type="HOGENOM" id="CLU_009273_4_1_9"/>
<keyword evidence="3" id="KW-0408">Iron</keyword>
<evidence type="ECO:0000259" key="5">
    <source>
        <dbReference type="PROSITE" id="PS51918"/>
    </source>
</evidence>
<evidence type="ECO:0000256" key="3">
    <source>
        <dbReference type="ARBA" id="ARBA00023004"/>
    </source>
</evidence>
<dbReference type="GO" id="GO:0003824">
    <property type="term" value="F:catalytic activity"/>
    <property type="evidence" value="ECO:0007669"/>
    <property type="project" value="InterPro"/>
</dbReference>
<dbReference type="OrthoDB" id="9782387at2"/>
<dbReference type="GO" id="GO:0046872">
    <property type="term" value="F:metal ion binding"/>
    <property type="evidence" value="ECO:0007669"/>
    <property type="project" value="UniProtKB-KW"/>
</dbReference>
<dbReference type="AlphaFoldDB" id="B9EC63"/>
<organism evidence="6 7">
    <name type="scientific">Macrococcus caseolyticus (strain JCSC5402)</name>
    <name type="common">Macrococcoides caseolyticum</name>
    <dbReference type="NCBI Taxonomy" id="458233"/>
    <lineage>
        <taxon>Bacteria</taxon>
        <taxon>Bacillati</taxon>
        <taxon>Bacillota</taxon>
        <taxon>Bacilli</taxon>
        <taxon>Bacillales</taxon>
        <taxon>Staphylococcaceae</taxon>
        <taxon>Macrococcoides</taxon>
    </lineage>
</organism>
<dbReference type="SFLD" id="SFLDS00029">
    <property type="entry name" value="Radical_SAM"/>
    <property type="match status" value="1"/>
</dbReference>
<dbReference type="PANTHER" id="PTHR11228">
    <property type="entry name" value="RADICAL SAM DOMAIN PROTEIN"/>
    <property type="match status" value="1"/>
</dbReference>
<dbReference type="GO" id="GO:0051536">
    <property type="term" value="F:iron-sulfur cluster binding"/>
    <property type="evidence" value="ECO:0007669"/>
    <property type="project" value="UniProtKB-KW"/>
</dbReference>
<dbReference type="EMBL" id="AP009485">
    <property type="protein sequence ID" value="BAH18671.1"/>
    <property type="molecule type" value="Genomic_DNA"/>
</dbReference>
<gene>
    <name evidence="6" type="ordered locus">MCCL_plsA0007</name>
</gene>
<dbReference type="CDD" id="cd01335">
    <property type="entry name" value="Radical_SAM"/>
    <property type="match status" value="1"/>
</dbReference>
<dbReference type="PANTHER" id="PTHR11228:SF7">
    <property type="entry name" value="PQQA PEPTIDE CYCLASE"/>
    <property type="match status" value="1"/>
</dbReference>
<keyword evidence="2" id="KW-0479">Metal-binding</keyword>
<keyword evidence="1" id="KW-0949">S-adenosyl-L-methionine</keyword>
<dbReference type="Gene3D" id="3.20.20.70">
    <property type="entry name" value="Aldolase class I"/>
    <property type="match status" value="1"/>
</dbReference>
<evidence type="ECO:0000256" key="2">
    <source>
        <dbReference type="ARBA" id="ARBA00022723"/>
    </source>
</evidence>
<dbReference type="KEGG" id="mcl:MCCL_plsA0007"/>